<organism evidence="7 8">
    <name type="scientific">Popillia japonica</name>
    <name type="common">Japanese beetle</name>
    <dbReference type="NCBI Taxonomy" id="7064"/>
    <lineage>
        <taxon>Eukaryota</taxon>
        <taxon>Metazoa</taxon>
        <taxon>Ecdysozoa</taxon>
        <taxon>Arthropoda</taxon>
        <taxon>Hexapoda</taxon>
        <taxon>Insecta</taxon>
        <taxon>Pterygota</taxon>
        <taxon>Neoptera</taxon>
        <taxon>Endopterygota</taxon>
        <taxon>Coleoptera</taxon>
        <taxon>Polyphaga</taxon>
        <taxon>Scarabaeiformia</taxon>
        <taxon>Scarabaeidae</taxon>
        <taxon>Rutelinae</taxon>
        <taxon>Popillia</taxon>
    </lineage>
</organism>
<dbReference type="Gene3D" id="3.40.50.1820">
    <property type="entry name" value="alpha/beta hydrolase"/>
    <property type="match status" value="1"/>
</dbReference>
<dbReference type="InterPro" id="IPR002018">
    <property type="entry name" value="CarbesteraseB"/>
</dbReference>
<evidence type="ECO:0000256" key="5">
    <source>
        <dbReference type="SAM" id="SignalP"/>
    </source>
</evidence>
<evidence type="ECO:0000256" key="4">
    <source>
        <dbReference type="ARBA" id="ARBA00023180"/>
    </source>
</evidence>
<proteinExistence type="inferred from homology"/>
<dbReference type="PANTHER" id="PTHR43142">
    <property type="entry name" value="CARBOXYLIC ESTER HYDROLASE"/>
    <property type="match status" value="1"/>
</dbReference>
<dbReference type="Pfam" id="PF00135">
    <property type="entry name" value="COesterase"/>
    <property type="match status" value="1"/>
</dbReference>
<evidence type="ECO:0000313" key="8">
    <source>
        <dbReference type="Proteomes" id="UP001458880"/>
    </source>
</evidence>
<keyword evidence="3" id="KW-0378">Hydrolase</keyword>
<keyword evidence="8" id="KW-1185">Reference proteome</keyword>
<accession>A0AAW1KIR9</accession>
<feature type="signal peptide" evidence="5">
    <location>
        <begin position="1"/>
        <end position="25"/>
    </location>
</feature>
<keyword evidence="5" id="KW-0732">Signal</keyword>
<comment type="caution">
    <text evidence="7">The sequence shown here is derived from an EMBL/GenBank/DDBJ whole genome shotgun (WGS) entry which is preliminary data.</text>
</comment>
<dbReference type="InterPro" id="IPR029058">
    <property type="entry name" value="AB_hydrolase_fold"/>
</dbReference>
<name>A0AAW1KIR9_POPJA</name>
<evidence type="ECO:0000256" key="2">
    <source>
        <dbReference type="ARBA" id="ARBA00022487"/>
    </source>
</evidence>
<evidence type="ECO:0000313" key="7">
    <source>
        <dbReference type="EMBL" id="KAK9719892.1"/>
    </source>
</evidence>
<dbReference type="PANTHER" id="PTHR43142:SF1">
    <property type="entry name" value="CARBOXYLIC ESTER HYDROLASE"/>
    <property type="match status" value="1"/>
</dbReference>
<keyword evidence="4" id="KW-0325">Glycoprotein</keyword>
<dbReference type="AlphaFoldDB" id="A0AAW1KIR9"/>
<sequence>MHNITMFDKFYIIMLCLLILGCIKCQNIRVRIKDGEIQGKQKVTVDKGKTYYSFQGVPYATPPVGDLRLADPRPPTKWSHVLDATKPGKTCIEMYYENRGHEDCLYLNVFTPNLDKSLPVIVWIHGGSFAVIFTNNTLSGVDYFIDEEVIFVTIHYRLGPFGFLSTEDDVIPGNFGLKDQVMAIEWVYENINKFGGDPKKITIMGESGESAGGTATSYFGMLPQLNGKIAGIIQQSSTSISEFSLGRNHRLGAYILSTKLGLQTQNTTAILEHLRKANVEDIRRSAVTTHIDVSYGVGIFLGAIFYVCLESRSNKSPLITEMPFEQLRQGKINKIPRLMGINSLEGIFIYNEFQTNTKYYENYDQMVKRFIPASMNTRNEDVGRLIKEHYTNGTPFISNISNMVHFASDEHFVRPILKEASLISKHATTYLYEFTYQGKLGFVGERPLNGVDHGEDLRYLFRNENEENVSEQDKLMRYKLVRLWSNFAKYSNPTPKKEDLLDNQIWMPINPQKPDVGYMNIGSKLTSRVNPHHEDVRFWDYLFEKYGNPPFDVY</sequence>
<feature type="chain" id="PRO_5043329352" evidence="5">
    <location>
        <begin position="26"/>
        <end position="554"/>
    </location>
</feature>
<evidence type="ECO:0000256" key="1">
    <source>
        <dbReference type="ARBA" id="ARBA00005964"/>
    </source>
</evidence>
<feature type="domain" description="Carboxylesterase type B" evidence="6">
    <location>
        <begin position="29"/>
        <end position="539"/>
    </location>
</feature>
<dbReference type="Proteomes" id="UP001458880">
    <property type="component" value="Unassembled WGS sequence"/>
</dbReference>
<reference evidence="7 8" key="1">
    <citation type="journal article" date="2024" name="BMC Genomics">
        <title>De novo assembly and annotation of Popillia japonica's genome with initial clues to its potential as an invasive pest.</title>
        <authorList>
            <person name="Cucini C."/>
            <person name="Boschi S."/>
            <person name="Funari R."/>
            <person name="Cardaioli E."/>
            <person name="Iannotti N."/>
            <person name="Marturano G."/>
            <person name="Paoli F."/>
            <person name="Bruttini M."/>
            <person name="Carapelli A."/>
            <person name="Frati F."/>
            <person name="Nardi F."/>
        </authorList>
    </citation>
    <scope>NUCLEOTIDE SEQUENCE [LARGE SCALE GENOMIC DNA]</scope>
    <source>
        <strain evidence="7">DMR45628</strain>
    </source>
</reference>
<dbReference type="EMBL" id="JASPKY010000215">
    <property type="protein sequence ID" value="KAK9719892.1"/>
    <property type="molecule type" value="Genomic_DNA"/>
</dbReference>
<dbReference type="InterPro" id="IPR019819">
    <property type="entry name" value="Carboxylesterase_B_CS"/>
</dbReference>
<evidence type="ECO:0000259" key="6">
    <source>
        <dbReference type="Pfam" id="PF00135"/>
    </source>
</evidence>
<gene>
    <name evidence="7" type="ORF">QE152_g22401</name>
</gene>
<comment type="similarity">
    <text evidence="1">Belongs to the type-B carboxylesterase/lipase family.</text>
</comment>
<keyword evidence="2" id="KW-0719">Serine esterase</keyword>
<protein>
    <submittedName>
        <fullName evidence="7">Carboxylesterase family</fullName>
    </submittedName>
</protein>
<dbReference type="PROSITE" id="PS00941">
    <property type="entry name" value="CARBOXYLESTERASE_B_2"/>
    <property type="match status" value="1"/>
</dbReference>
<dbReference type="GO" id="GO:0052689">
    <property type="term" value="F:carboxylic ester hydrolase activity"/>
    <property type="evidence" value="ECO:0007669"/>
    <property type="project" value="UniProtKB-KW"/>
</dbReference>
<dbReference type="SUPFAM" id="SSF53474">
    <property type="entry name" value="alpha/beta-Hydrolases"/>
    <property type="match status" value="1"/>
</dbReference>
<evidence type="ECO:0000256" key="3">
    <source>
        <dbReference type="ARBA" id="ARBA00022801"/>
    </source>
</evidence>